<dbReference type="InterPro" id="IPR029058">
    <property type="entry name" value="AB_hydrolase_fold"/>
</dbReference>
<dbReference type="InterPro" id="IPR010662">
    <property type="entry name" value="RBBP9/YdeN"/>
</dbReference>
<dbReference type="RefSeq" id="WP_309482280.1">
    <property type="nucleotide sequence ID" value="NZ_CP133720.1"/>
</dbReference>
<sequence>MNQSFNPFRIVILPGLGNSGSRHWQTHWQTHWGQAHPSWRRVEHQEWITPKAEDWIANLQQALDESTMPTILVAHSLACVLTARWALQHSGPVAGAFLVAPSDVDAPGFPEGTSGFKPMPMNRLPFPSMLVASTNDFYASEERSRAFAEAWGSELVVLGARDHIGEAANLGMWPEGMALLERFAAGLTK</sequence>
<protein>
    <submittedName>
        <fullName evidence="1">Alpha/beta hydrolase</fullName>
        <ecNumber evidence="1">3.-.-.-</ecNumber>
    </submittedName>
</protein>
<dbReference type="EC" id="3.-.-.-" evidence="1"/>
<evidence type="ECO:0000313" key="1">
    <source>
        <dbReference type="EMBL" id="WMW80789.1"/>
    </source>
</evidence>
<organism evidence="1 2">
    <name type="scientific">Undibacterium cyanobacteriorum</name>
    <dbReference type="NCBI Taxonomy" id="3073561"/>
    <lineage>
        <taxon>Bacteria</taxon>
        <taxon>Pseudomonadati</taxon>
        <taxon>Pseudomonadota</taxon>
        <taxon>Betaproteobacteria</taxon>
        <taxon>Burkholderiales</taxon>
        <taxon>Oxalobacteraceae</taxon>
        <taxon>Undibacterium</taxon>
    </lineage>
</organism>
<name>A0ABY9RHT4_9BURK</name>
<accession>A0ABY9RHT4</accession>
<dbReference type="Gene3D" id="3.40.50.1820">
    <property type="entry name" value="alpha/beta hydrolase"/>
    <property type="match status" value="1"/>
</dbReference>
<proteinExistence type="predicted"/>
<keyword evidence="2" id="KW-1185">Reference proteome</keyword>
<dbReference type="Pfam" id="PF06821">
    <property type="entry name" value="Ser_hydrolase"/>
    <property type="match status" value="1"/>
</dbReference>
<dbReference type="SUPFAM" id="SSF53474">
    <property type="entry name" value="alpha/beta-Hydrolases"/>
    <property type="match status" value="1"/>
</dbReference>
<dbReference type="EMBL" id="CP133720">
    <property type="protein sequence ID" value="WMW80789.1"/>
    <property type="molecule type" value="Genomic_DNA"/>
</dbReference>
<gene>
    <name evidence="1" type="ORF">RF679_00575</name>
</gene>
<dbReference type="Proteomes" id="UP001181355">
    <property type="component" value="Chromosome"/>
</dbReference>
<evidence type="ECO:0000313" key="2">
    <source>
        <dbReference type="Proteomes" id="UP001181355"/>
    </source>
</evidence>
<keyword evidence="1" id="KW-0378">Hydrolase</keyword>
<reference evidence="1" key="1">
    <citation type="submission" date="2023-09" db="EMBL/GenBank/DDBJ databases">
        <title>Undibacterium sp. 20NA77.5 isolated from freshwater.</title>
        <authorList>
            <person name="Le V."/>
            <person name="Ko S.-R."/>
            <person name="Ahn C.-Y."/>
            <person name="Oh H.-M."/>
        </authorList>
    </citation>
    <scope>NUCLEOTIDE SEQUENCE</scope>
    <source>
        <strain evidence="1">20NA77.5</strain>
    </source>
</reference>
<dbReference type="GO" id="GO:0016787">
    <property type="term" value="F:hydrolase activity"/>
    <property type="evidence" value="ECO:0007669"/>
    <property type="project" value="UniProtKB-KW"/>
</dbReference>